<protein>
    <submittedName>
        <fullName evidence="1">Uncharacterized protein</fullName>
    </submittedName>
</protein>
<proteinExistence type="predicted"/>
<keyword evidence="2" id="KW-1185">Reference proteome</keyword>
<comment type="caution">
    <text evidence="1">The sequence shown here is derived from an EMBL/GenBank/DDBJ whole genome shotgun (WGS) entry which is preliminary data.</text>
</comment>
<dbReference type="AlphaFoldDB" id="A0A1R2BSB7"/>
<name>A0A1R2BSB7_9CILI</name>
<accession>A0A1R2BSB7</accession>
<dbReference type="Proteomes" id="UP000187209">
    <property type="component" value="Unassembled WGS sequence"/>
</dbReference>
<evidence type="ECO:0000313" key="1">
    <source>
        <dbReference type="EMBL" id="OMJ79719.1"/>
    </source>
</evidence>
<evidence type="ECO:0000313" key="2">
    <source>
        <dbReference type="Proteomes" id="UP000187209"/>
    </source>
</evidence>
<organism evidence="1 2">
    <name type="scientific">Stentor coeruleus</name>
    <dbReference type="NCBI Taxonomy" id="5963"/>
    <lineage>
        <taxon>Eukaryota</taxon>
        <taxon>Sar</taxon>
        <taxon>Alveolata</taxon>
        <taxon>Ciliophora</taxon>
        <taxon>Postciliodesmatophora</taxon>
        <taxon>Heterotrichea</taxon>
        <taxon>Heterotrichida</taxon>
        <taxon>Stentoridae</taxon>
        <taxon>Stentor</taxon>
    </lineage>
</organism>
<gene>
    <name evidence="1" type="ORF">SteCoe_20196</name>
</gene>
<sequence>MLTKLKVPKFSLNNMEPIKIRKVRVLSRKPKNQIFGQKSLFSTDHKMISTLNHNTFSQNCLFPNTFDEGLMNFSHGLVRKVPYPSIQEIKKKPEIEDDSVILTLNELLSQNLPEKDESSYKSCYKKPQFKSLKIKLREKIIPIKSERNLNRIKL</sequence>
<reference evidence="1 2" key="1">
    <citation type="submission" date="2016-11" db="EMBL/GenBank/DDBJ databases">
        <title>The macronuclear genome of Stentor coeruleus: a giant cell with tiny introns.</title>
        <authorList>
            <person name="Slabodnick M."/>
            <person name="Ruby J.G."/>
            <person name="Reiff S.B."/>
            <person name="Swart E.C."/>
            <person name="Gosai S."/>
            <person name="Prabakaran S."/>
            <person name="Witkowska E."/>
            <person name="Larue G.E."/>
            <person name="Fisher S."/>
            <person name="Freeman R.M."/>
            <person name="Gunawardena J."/>
            <person name="Chu W."/>
            <person name="Stover N.A."/>
            <person name="Gregory B.D."/>
            <person name="Nowacki M."/>
            <person name="Derisi J."/>
            <person name="Roy S.W."/>
            <person name="Marshall W.F."/>
            <person name="Sood P."/>
        </authorList>
    </citation>
    <scope>NUCLEOTIDE SEQUENCE [LARGE SCALE GENOMIC DNA]</scope>
    <source>
        <strain evidence="1">WM001</strain>
    </source>
</reference>
<dbReference type="EMBL" id="MPUH01000457">
    <property type="protein sequence ID" value="OMJ79719.1"/>
    <property type="molecule type" value="Genomic_DNA"/>
</dbReference>